<feature type="transmembrane region" description="Helical" evidence="4">
    <location>
        <begin position="30"/>
        <end position="52"/>
    </location>
</feature>
<keyword evidence="4" id="KW-0472">Membrane</keyword>
<evidence type="ECO:0000313" key="7">
    <source>
        <dbReference type="Proteomes" id="UP000631114"/>
    </source>
</evidence>
<name>A0A835IUG3_9MAGN</name>
<feature type="compositionally biased region" description="Low complexity" evidence="3">
    <location>
        <begin position="10"/>
        <end position="22"/>
    </location>
</feature>
<evidence type="ECO:0000256" key="4">
    <source>
        <dbReference type="SAM" id="Phobius"/>
    </source>
</evidence>
<dbReference type="PROSITE" id="PS50011">
    <property type="entry name" value="PROTEIN_KINASE_DOM"/>
    <property type="match status" value="1"/>
</dbReference>
<protein>
    <recommendedName>
        <fullName evidence="5">Protein kinase domain-containing protein</fullName>
    </recommendedName>
</protein>
<dbReference type="EMBL" id="JADFTS010000002">
    <property type="protein sequence ID" value="KAF9621823.1"/>
    <property type="molecule type" value="Genomic_DNA"/>
</dbReference>
<keyword evidence="1" id="KW-0732">Signal</keyword>
<dbReference type="GO" id="GO:0005524">
    <property type="term" value="F:ATP binding"/>
    <property type="evidence" value="ECO:0007669"/>
    <property type="project" value="UniProtKB-UniRule"/>
</dbReference>
<keyword evidence="2" id="KW-0067">ATP-binding</keyword>
<feature type="region of interest" description="Disordered" evidence="3">
    <location>
        <begin position="1"/>
        <end position="22"/>
    </location>
</feature>
<keyword evidence="4" id="KW-1133">Transmembrane helix</keyword>
<keyword evidence="7" id="KW-1185">Reference proteome</keyword>
<evidence type="ECO:0000256" key="3">
    <source>
        <dbReference type="SAM" id="MobiDB-lite"/>
    </source>
</evidence>
<dbReference type="InterPro" id="IPR017441">
    <property type="entry name" value="Protein_kinase_ATP_BS"/>
</dbReference>
<dbReference type="GO" id="GO:0004672">
    <property type="term" value="F:protein kinase activity"/>
    <property type="evidence" value="ECO:0007669"/>
    <property type="project" value="InterPro"/>
</dbReference>
<dbReference type="Proteomes" id="UP000631114">
    <property type="component" value="Unassembled WGS sequence"/>
</dbReference>
<dbReference type="InterPro" id="IPR000719">
    <property type="entry name" value="Prot_kinase_dom"/>
</dbReference>
<sequence>MVQVPQTELSPSANPSPNAMPRPRANSTTVILVLSLGAFLGLFFMITISVLLRSRKVVHVNSDEEDYLDHVPGMPKRFTYEELRAATENFVTKLGQGGFGSVFEGTLIDGTKVAVKCIDGVGQVKKSFLAEVQTIGGIR</sequence>
<proteinExistence type="predicted"/>
<dbReference type="OrthoDB" id="4062651at2759"/>
<dbReference type="SUPFAM" id="SSF56112">
    <property type="entry name" value="Protein kinase-like (PK-like)"/>
    <property type="match status" value="1"/>
</dbReference>
<accession>A0A835IUG3</accession>
<evidence type="ECO:0000256" key="1">
    <source>
        <dbReference type="ARBA" id="ARBA00022729"/>
    </source>
</evidence>
<dbReference type="InterPro" id="IPR051343">
    <property type="entry name" value="G-type_lectin_kinases/EP1-like"/>
</dbReference>
<evidence type="ECO:0000256" key="2">
    <source>
        <dbReference type="PROSITE-ProRule" id="PRU10141"/>
    </source>
</evidence>
<dbReference type="Gene3D" id="3.30.200.20">
    <property type="entry name" value="Phosphorylase Kinase, domain 1"/>
    <property type="match status" value="1"/>
</dbReference>
<evidence type="ECO:0000259" key="5">
    <source>
        <dbReference type="PROSITE" id="PS50011"/>
    </source>
</evidence>
<comment type="caution">
    <text evidence="6">The sequence shown here is derived from an EMBL/GenBank/DDBJ whole genome shotgun (WGS) entry which is preliminary data.</text>
</comment>
<dbReference type="PANTHER" id="PTHR47976:SF30">
    <property type="entry name" value="RECEPTOR-LIKE SERINE_THREONINE-PROTEIN KINASE"/>
    <property type="match status" value="1"/>
</dbReference>
<dbReference type="PROSITE" id="PS00107">
    <property type="entry name" value="PROTEIN_KINASE_ATP"/>
    <property type="match status" value="1"/>
</dbReference>
<feature type="domain" description="Protein kinase" evidence="5">
    <location>
        <begin position="88"/>
        <end position="139"/>
    </location>
</feature>
<organism evidence="6 7">
    <name type="scientific">Coptis chinensis</name>
    <dbReference type="NCBI Taxonomy" id="261450"/>
    <lineage>
        <taxon>Eukaryota</taxon>
        <taxon>Viridiplantae</taxon>
        <taxon>Streptophyta</taxon>
        <taxon>Embryophyta</taxon>
        <taxon>Tracheophyta</taxon>
        <taxon>Spermatophyta</taxon>
        <taxon>Magnoliopsida</taxon>
        <taxon>Ranunculales</taxon>
        <taxon>Ranunculaceae</taxon>
        <taxon>Coptidoideae</taxon>
        <taxon>Coptis</taxon>
    </lineage>
</organism>
<feature type="binding site" evidence="2">
    <location>
        <position position="116"/>
    </location>
    <ligand>
        <name>ATP</name>
        <dbReference type="ChEBI" id="CHEBI:30616"/>
    </ligand>
</feature>
<evidence type="ECO:0000313" key="6">
    <source>
        <dbReference type="EMBL" id="KAF9621823.1"/>
    </source>
</evidence>
<keyword evidence="2" id="KW-0547">Nucleotide-binding</keyword>
<dbReference type="InterPro" id="IPR011009">
    <property type="entry name" value="Kinase-like_dom_sf"/>
</dbReference>
<dbReference type="PANTHER" id="PTHR47976">
    <property type="entry name" value="G-TYPE LECTIN S-RECEPTOR-LIKE SERINE/THREONINE-PROTEIN KINASE SD2-5"/>
    <property type="match status" value="1"/>
</dbReference>
<gene>
    <name evidence="6" type="ORF">IFM89_028411</name>
</gene>
<keyword evidence="4" id="KW-0812">Transmembrane</keyword>
<dbReference type="AlphaFoldDB" id="A0A835IUG3"/>
<reference evidence="6 7" key="1">
    <citation type="submission" date="2020-10" db="EMBL/GenBank/DDBJ databases">
        <title>The Coptis chinensis genome and diversification of protoberbering-type alkaloids.</title>
        <authorList>
            <person name="Wang B."/>
            <person name="Shu S."/>
            <person name="Song C."/>
            <person name="Liu Y."/>
        </authorList>
    </citation>
    <scope>NUCLEOTIDE SEQUENCE [LARGE SCALE GENOMIC DNA]</scope>
    <source>
        <strain evidence="6">HL-2020</strain>
        <tissue evidence="6">Leaf</tissue>
    </source>
</reference>